<feature type="compositionally biased region" description="Polar residues" evidence="1">
    <location>
        <begin position="1"/>
        <end position="10"/>
    </location>
</feature>
<feature type="region of interest" description="Disordered" evidence="1">
    <location>
        <begin position="50"/>
        <end position="79"/>
    </location>
</feature>
<dbReference type="Proteomes" id="UP000054324">
    <property type="component" value="Unassembled WGS sequence"/>
</dbReference>
<accession>A0A074ZZ45</accession>
<dbReference type="KEGG" id="ovi:T265_02449"/>
<sequence length="79" mass="9461">MNQQQQQTTADYPRTRSQRGTAFTPEDKDRLYWTYDNKLEDMIEEEQLVRKKKTNSHGQFGHDEFTMSTHRKDTVPNPK</sequence>
<organism evidence="2 3">
    <name type="scientific">Opisthorchis viverrini</name>
    <name type="common">Southeast Asian liver fluke</name>
    <dbReference type="NCBI Taxonomy" id="6198"/>
    <lineage>
        <taxon>Eukaryota</taxon>
        <taxon>Metazoa</taxon>
        <taxon>Spiralia</taxon>
        <taxon>Lophotrochozoa</taxon>
        <taxon>Platyhelminthes</taxon>
        <taxon>Trematoda</taxon>
        <taxon>Digenea</taxon>
        <taxon>Opisthorchiida</taxon>
        <taxon>Opisthorchiata</taxon>
        <taxon>Opisthorchiidae</taxon>
        <taxon>Opisthorchis</taxon>
    </lineage>
</organism>
<evidence type="ECO:0000313" key="3">
    <source>
        <dbReference type="Proteomes" id="UP000054324"/>
    </source>
</evidence>
<dbReference type="EMBL" id="KL596648">
    <property type="protein sequence ID" value="KER31257.1"/>
    <property type="molecule type" value="Genomic_DNA"/>
</dbReference>
<gene>
    <name evidence="2" type="ORF">T265_02449</name>
</gene>
<dbReference type="AlphaFoldDB" id="A0A074ZZ45"/>
<dbReference type="RefSeq" id="XP_009164962.1">
    <property type="nucleotide sequence ID" value="XM_009166698.1"/>
</dbReference>
<dbReference type="GeneID" id="20316637"/>
<keyword evidence="3" id="KW-1185">Reference proteome</keyword>
<protein>
    <submittedName>
        <fullName evidence="2">Uncharacterized protein</fullName>
    </submittedName>
</protein>
<evidence type="ECO:0000256" key="1">
    <source>
        <dbReference type="SAM" id="MobiDB-lite"/>
    </source>
</evidence>
<evidence type="ECO:0000313" key="2">
    <source>
        <dbReference type="EMBL" id="KER31257.1"/>
    </source>
</evidence>
<proteinExistence type="predicted"/>
<feature type="region of interest" description="Disordered" evidence="1">
    <location>
        <begin position="1"/>
        <end position="26"/>
    </location>
</feature>
<name>A0A074ZZ45_OPIVI</name>
<reference evidence="2 3" key="1">
    <citation type="submission" date="2013-11" db="EMBL/GenBank/DDBJ databases">
        <title>Opisthorchis viverrini - life in the bile duct.</title>
        <authorList>
            <person name="Young N.D."/>
            <person name="Nagarajan N."/>
            <person name="Lin S.J."/>
            <person name="Korhonen P.K."/>
            <person name="Jex A.R."/>
            <person name="Hall R.S."/>
            <person name="Safavi-Hemami H."/>
            <person name="Kaewkong W."/>
            <person name="Bertrand D."/>
            <person name="Gao S."/>
            <person name="Seet Q."/>
            <person name="Wongkham S."/>
            <person name="Teh B.T."/>
            <person name="Wongkham C."/>
            <person name="Intapan P.M."/>
            <person name="Maleewong W."/>
            <person name="Yang X."/>
            <person name="Hu M."/>
            <person name="Wang Z."/>
            <person name="Hofmann A."/>
            <person name="Sternberg P.W."/>
            <person name="Tan P."/>
            <person name="Wang J."/>
            <person name="Gasser R.B."/>
        </authorList>
    </citation>
    <scope>NUCLEOTIDE SEQUENCE [LARGE SCALE GENOMIC DNA]</scope>
</reference>
<dbReference type="CTD" id="20316637"/>
<feature type="compositionally biased region" description="Basic and acidic residues" evidence="1">
    <location>
        <begin position="60"/>
        <end position="79"/>
    </location>
</feature>